<evidence type="ECO:0000256" key="4">
    <source>
        <dbReference type="ARBA" id="ARBA00022989"/>
    </source>
</evidence>
<dbReference type="InterPro" id="IPR020846">
    <property type="entry name" value="MFS_dom"/>
</dbReference>
<dbReference type="Pfam" id="PF07690">
    <property type="entry name" value="MFS_1"/>
    <property type="match status" value="1"/>
</dbReference>
<evidence type="ECO:0000259" key="7">
    <source>
        <dbReference type="PROSITE" id="PS50850"/>
    </source>
</evidence>
<dbReference type="PANTHER" id="PTHR43124">
    <property type="entry name" value="PURINE EFFLUX PUMP PBUE"/>
    <property type="match status" value="1"/>
</dbReference>
<dbReference type="Proteomes" id="UP000654482">
    <property type="component" value="Unassembled WGS sequence"/>
</dbReference>
<evidence type="ECO:0000256" key="1">
    <source>
        <dbReference type="ARBA" id="ARBA00004651"/>
    </source>
</evidence>
<feature type="transmembrane region" description="Helical" evidence="6">
    <location>
        <begin position="132"/>
        <end position="151"/>
    </location>
</feature>
<dbReference type="InterPro" id="IPR050189">
    <property type="entry name" value="MFS_Efflux_Transporters"/>
</dbReference>
<evidence type="ECO:0000313" key="8">
    <source>
        <dbReference type="EMBL" id="MBE9114279.1"/>
    </source>
</evidence>
<keyword evidence="3 6" id="KW-0812">Transmembrane</keyword>
<name>A0A8J7DNA9_9CYAN</name>
<feature type="transmembrane region" description="Helical" evidence="6">
    <location>
        <begin position="333"/>
        <end position="351"/>
    </location>
</feature>
<feature type="transmembrane region" description="Helical" evidence="6">
    <location>
        <begin position="206"/>
        <end position="229"/>
    </location>
</feature>
<sequence length="384" mass="40382">MFHPSQYQLFVLLTAASLITMSGGVVAPVFPDLVEQLNFDPTLAGNLVSIHCLTLALFSPLFGIIADKISPVRVLVPSLILYGLAGCTGALMTNFWSLLGTRALLGVASGGLAAASLGFMSIMYEGEERAQIIGYGTGTLTLTGIIFPLLGGWVGANNWQNAFYLYGLAIPLAGLATVVFPSQLYQPIKNPETGMSNNLGAVLSRPAIWQLLLTLALASVVMYSVVIYAPHYLKDTLGVDAKLNGLVLAARALGAAFISAFGAKRIAKILSRQGATAFGFGLMALTLITIPLLNQFQWILLTAVFFGFGFGLVLPNLYSALANIAPTQMRSSVLAIGTGAGFLGQFISPILLAPIRGGVGLEAVFYASAGIAMLAGFLLFLPKQ</sequence>
<feature type="transmembrane region" description="Helical" evidence="6">
    <location>
        <begin position="163"/>
        <end position="185"/>
    </location>
</feature>
<evidence type="ECO:0000256" key="5">
    <source>
        <dbReference type="ARBA" id="ARBA00023136"/>
    </source>
</evidence>
<accession>A0A8J7DNA9</accession>
<evidence type="ECO:0000256" key="3">
    <source>
        <dbReference type="ARBA" id="ARBA00022692"/>
    </source>
</evidence>
<dbReference type="PANTHER" id="PTHR43124:SF3">
    <property type="entry name" value="CHLORAMPHENICOL EFFLUX PUMP RV0191"/>
    <property type="match status" value="1"/>
</dbReference>
<feature type="transmembrane region" description="Helical" evidence="6">
    <location>
        <begin position="275"/>
        <end position="293"/>
    </location>
</feature>
<feature type="transmembrane region" description="Helical" evidence="6">
    <location>
        <begin position="79"/>
        <end position="97"/>
    </location>
</feature>
<protein>
    <submittedName>
        <fullName evidence="8">MFS transporter</fullName>
    </submittedName>
</protein>
<feature type="transmembrane region" description="Helical" evidence="6">
    <location>
        <begin position="103"/>
        <end position="120"/>
    </location>
</feature>
<gene>
    <name evidence="8" type="ORF">IQ249_00060</name>
</gene>
<keyword evidence="5 6" id="KW-0472">Membrane</keyword>
<comment type="subcellular location">
    <subcellularLocation>
        <location evidence="1">Cell membrane</location>
        <topology evidence="1">Multi-pass membrane protein</topology>
    </subcellularLocation>
</comment>
<evidence type="ECO:0000256" key="6">
    <source>
        <dbReference type="SAM" id="Phobius"/>
    </source>
</evidence>
<reference evidence="8" key="1">
    <citation type="submission" date="2020-10" db="EMBL/GenBank/DDBJ databases">
        <authorList>
            <person name="Castelo-Branco R."/>
            <person name="Eusebio N."/>
            <person name="Adriana R."/>
            <person name="Vieira A."/>
            <person name="Brugerolle De Fraissinette N."/>
            <person name="Rezende De Castro R."/>
            <person name="Schneider M.P."/>
            <person name="Vasconcelos V."/>
            <person name="Leao P.N."/>
        </authorList>
    </citation>
    <scope>NUCLEOTIDE SEQUENCE</scope>
    <source>
        <strain evidence="8">LEGE 07157</strain>
    </source>
</reference>
<dbReference type="Gene3D" id="1.20.1250.20">
    <property type="entry name" value="MFS general substrate transporter like domains"/>
    <property type="match status" value="1"/>
</dbReference>
<evidence type="ECO:0000313" key="9">
    <source>
        <dbReference type="Proteomes" id="UP000654482"/>
    </source>
</evidence>
<comment type="caution">
    <text evidence="8">The sequence shown here is derived from an EMBL/GenBank/DDBJ whole genome shotgun (WGS) entry which is preliminary data.</text>
</comment>
<keyword evidence="9" id="KW-1185">Reference proteome</keyword>
<feature type="transmembrane region" description="Helical" evidence="6">
    <location>
        <begin position="363"/>
        <end position="381"/>
    </location>
</feature>
<dbReference type="InterPro" id="IPR011701">
    <property type="entry name" value="MFS"/>
</dbReference>
<dbReference type="PROSITE" id="PS50850">
    <property type="entry name" value="MFS"/>
    <property type="match status" value="1"/>
</dbReference>
<feature type="transmembrane region" description="Helical" evidence="6">
    <location>
        <begin position="241"/>
        <end position="263"/>
    </location>
</feature>
<organism evidence="8 9">
    <name type="scientific">Lusitaniella coriacea LEGE 07157</name>
    <dbReference type="NCBI Taxonomy" id="945747"/>
    <lineage>
        <taxon>Bacteria</taxon>
        <taxon>Bacillati</taxon>
        <taxon>Cyanobacteriota</taxon>
        <taxon>Cyanophyceae</taxon>
        <taxon>Spirulinales</taxon>
        <taxon>Lusitaniellaceae</taxon>
        <taxon>Lusitaniella</taxon>
    </lineage>
</organism>
<keyword evidence="4 6" id="KW-1133">Transmembrane helix</keyword>
<keyword evidence="2" id="KW-1003">Cell membrane</keyword>
<dbReference type="GO" id="GO:0022857">
    <property type="term" value="F:transmembrane transporter activity"/>
    <property type="evidence" value="ECO:0007669"/>
    <property type="project" value="InterPro"/>
</dbReference>
<feature type="transmembrane region" description="Helical" evidence="6">
    <location>
        <begin position="47"/>
        <end position="67"/>
    </location>
</feature>
<evidence type="ECO:0000256" key="2">
    <source>
        <dbReference type="ARBA" id="ARBA00022475"/>
    </source>
</evidence>
<dbReference type="EMBL" id="JADEWZ010000001">
    <property type="protein sequence ID" value="MBE9114279.1"/>
    <property type="molecule type" value="Genomic_DNA"/>
</dbReference>
<feature type="transmembrane region" description="Helical" evidence="6">
    <location>
        <begin position="299"/>
        <end position="321"/>
    </location>
</feature>
<dbReference type="SUPFAM" id="SSF103473">
    <property type="entry name" value="MFS general substrate transporter"/>
    <property type="match status" value="1"/>
</dbReference>
<proteinExistence type="predicted"/>
<dbReference type="InterPro" id="IPR036259">
    <property type="entry name" value="MFS_trans_sf"/>
</dbReference>
<feature type="domain" description="Major facilitator superfamily (MFS) profile" evidence="7">
    <location>
        <begin position="8"/>
        <end position="384"/>
    </location>
</feature>
<dbReference type="AlphaFoldDB" id="A0A8J7DNA9"/>
<dbReference type="GO" id="GO:0005886">
    <property type="term" value="C:plasma membrane"/>
    <property type="evidence" value="ECO:0007669"/>
    <property type="project" value="UniProtKB-SubCell"/>
</dbReference>
<dbReference type="CDD" id="cd17473">
    <property type="entry name" value="MFS_arabinose_efflux_permease_like"/>
    <property type="match status" value="1"/>
</dbReference>